<dbReference type="AlphaFoldDB" id="A0A6A5VDY3"/>
<proteinExistence type="predicted"/>
<sequence>IHKRTQVEHFYSILPSHATADTSYSDSHHCIAMSAVTRASAMSKDVFFKRRRKGIDYKAKRLVLQDQDVKVTIFYGHGDEVSVFRYHPHLPNWPFPKHLLESMPIHETNMDSYHTEPKHMLWMAEWMRREGLSMPWSQPAQPDIPGATCAFEGDTEGHDAAVEHMEKDKSEGLVEHGQPAANYNQEPGFPDIHDLIGPEWFGIQNGQSPMGPPPPSRQTPSAPASVQKGPVDSDDDLTDEDFVNLGSENRHRSGGSGPNPISPPKRTRGNDGHYIRSNGSGTTNHSRPVPANFTRRMRQFQPRRAHSAYDLHSQGGI</sequence>
<feature type="non-terminal residue" evidence="2">
    <location>
        <position position="1"/>
    </location>
</feature>
<keyword evidence="3" id="KW-1185">Reference proteome</keyword>
<dbReference type="OrthoDB" id="3794358at2759"/>
<gene>
    <name evidence="2" type="ORF">BU23DRAFT_641155</name>
</gene>
<feature type="compositionally biased region" description="Polar residues" evidence="1">
    <location>
        <begin position="277"/>
        <end position="286"/>
    </location>
</feature>
<name>A0A6A5VDY3_9PLEO</name>
<accession>A0A6A5VDY3</accession>
<evidence type="ECO:0000256" key="1">
    <source>
        <dbReference type="SAM" id="MobiDB-lite"/>
    </source>
</evidence>
<evidence type="ECO:0000313" key="3">
    <source>
        <dbReference type="Proteomes" id="UP000800036"/>
    </source>
</evidence>
<protein>
    <submittedName>
        <fullName evidence="2">Uncharacterized protein</fullName>
    </submittedName>
</protein>
<feature type="region of interest" description="Disordered" evidence="1">
    <location>
        <begin position="298"/>
        <end position="317"/>
    </location>
</feature>
<reference evidence="2" key="1">
    <citation type="journal article" date="2020" name="Stud. Mycol.">
        <title>101 Dothideomycetes genomes: a test case for predicting lifestyles and emergence of pathogens.</title>
        <authorList>
            <person name="Haridas S."/>
            <person name="Albert R."/>
            <person name="Binder M."/>
            <person name="Bloem J."/>
            <person name="Labutti K."/>
            <person name="Salamov A."/>
            <person name="Andreopoulos B."/>
            <person name="Baker S."/>
            <person name="Barry K."/>
            <person name="Bills G."/>
            <person name="Bluhm B."/>
            <person name="Cannon C."/>
            <person name="Castanera R."/>
            <person name="Culley D."/>
            <person name="Daum C."/>
            <person name="Ezra D."/>
            <person name="Gonzalez J."/>
            <person name="Henrissat B."/>
            <person name="Kuo A."/>
            <person name="Liang C."/>
            <person name="Lipzen A."/>
            <person name="Lutzoni F."/>
            <person name="Magnuson J."/>
            <person name="Mondo S."/>
            <person name="Nolan M."/>
            <person name="Ohm R."/>
            <person name="Pangilinan J."/>
            <person name="Park H.-J."/>
            <person name="Ramirez L."/>
            <person name="Alfaro M."/>
            <person name="Sun H."/>
            <person name="Tritt A."/>
            <person name="Yoshinaga Y."/>
            <person name="Zwiers L.-H."/>
            <person name="Turgeon B."/>
            <person name="Goodwin S."/>
            <person name="Spatafora J."/>
            <person name="Crous P."/>
            <person name="Grigoriev I."/>
        </authorList>
    </citation>
    <scope>NUCLEOTIDE SEQUENCE</scope>
    <source>
        <strain evidence="2">CBS 107.79</strain>
    </source>
</reference>
<feature type="region of interest" description="Disordered" evidence="1">
    <location>
        <begin position="194"/>
        <end position="290"/>
    </location>
</feature>
<dbReference type="EMBL" id="ML976682">
    <property type="protein sequence ID" value="KAF1973236.1"/>
    <property type="molecule type" value="Genomic_DNA"/>
</dbReference>
<organism evidence="2 3">
    <name type="scientific">Bimuria novae-zelandiae CBS 107.79</name>
    <dbReference type="NCBI Taxonomy" id="1447943"/>
    <lineage>
        <taxon>Eukaryota</taxon>
        <taxon>Fungi</taxon>
        <taxon>Dikarya</taxon>
        <taxon>Ascomycota</taxon>
        <taxon>Pezizomycotina</taxon>
        <taxon>Dothideomycetes</taxon>
        <taxon>Pleosporomycetidae</taxon>
        <taxon>Pleosporales</taxon>
        <taxon>Massarineae</taxon>
        <taxon>Didymosphaeriaceae</taxon>
        <taxon>Bimuria</taxon>
    </lineage>
</organism>
<evidence type="ECO:0000313" key="2">
    <source>
        <dbReference type="EMBL" id="KAF1973236.1"/>
    </source>
</evidence>
<dbReference type="Proteomes" id="UP000800036">
    <property type="component" value="Unassembled WGS sequence"/>
</dbReference>
<feature type="compositionally biased region" description="Acidic residues" evidence="1">
    <location>
        <begin position="232"/>
        <end position="242"/>
    </location>
</feature>